<evidence type="ECO:0000313" key="3">
    <source>
        <dbReference type="Proteomes" id="UP000822993"/>
    </source>
</evidence>
<dbReference type="EMBL" id="JACSPN010000017">
    <property type="protein sequence ID" value="MBE7701269.1"/>
    <property type="molecule type" value="Genomic_DNA"/>
</dbReference>
<dbReference type="AlphaFoldDB" id="A0A9D5UA09"/>
<evidence type="ECO:0000313" key="2">
    <source>
        <dbReference type="EMBL" id="MBE7701269.1"/>
    </source>
</evidence>
<organism evidence="2 3">
    <name type="scientific">Oerskovia douganii</name>
    <dbReference type="NCBI Taxonomy" id="2762210"/>
    <lineage>
        <taxon>Bacteria</taxon>
        <taxon>Bacillati</taxon>
        <taxon>Actinomycetota</taxon>
        <taxon>Actinomycetes</taxon>
        <taxon>Micrococcales</taxon>
        <taxon>Cellulomonadaceae</taxon>
        <taxon>Oerskovia</taxon>
    </lineage>
</organism>
<name>A0A9D5UA09_9CELL</name>
<feature type="region of interest" description="Disordered" evidence="1">
    <location>
        <begin position="58"/>
        <end position="98"/>
    </location>
</feature>
<protein>
    <submittedName>
        <fullName evidence="2">Uncharacterized protein</fullName>
    </submittedName>
</protein>
<proteinExistence type="predicted"/>
<keyword evidence="3" id="KW-1185">Reference proteome</keyword>
<dbReference type="RefSeq" id="WP_193720528.1">
    <property type="nucleotide sequence ID" value="NZ_JACSPN010000017.1"/>
</dbReference>
<dbReference type="Proteomes" id="UP000822993">
    <property type="component" value="Unassembled WGS sequence"/>
</dbReference>
<comment type="caution">
    <text evidence="2">The sequence shown here is derived from an EMBL/GenBank/DDBJ whole genome shotgun (WGS) entry which is preliminary data.</text>
</comment>
<evidence type="ECO:0000256" key="1">
    <source>
        <dbReference type="SAM" id="MobiDB-lite"/>
    </source>
</evidence>
<accession>A0A9D5UA09</accession>
<sequence length="254" mass="27862">MSINIEQVDIEVEDWIDGVSFTQVKVEIHRNPALYADIKPLYEEIEAAEADLARLTARATSTERTSDESSLGEESAAPAPADGEESLGETAAEPESVTEARTRLEALYARAEDLYAQYDADKETWTLRALEPAEIRAVTADLTVPTEPTKLAPNANTTAKTRYRTKYDTWLKDMADFTAESKYRILQAAVVQVDVAGTVKPAPSLEGIRRVALRPGGKKHFNELVLALEAITMQDVVIPAPKSLRPSSDDQVSS</sequence>
<gene>
    <name evidence="2" type="ORF">H9623_13290</name>
</gene>
<reference evidence="2 3" key="1">
    <citation type="submission" date="2020-08" db="EMBL/GenBank/DDBJ databases">
        <title>A Genomic Blueprint of the Chicken Gut Microbiome.</title>
        <authorList>
            <person name="Gilroy R."/>
            <person name="Ravi A."/>
            <person name="Getino M."/>
            <person name="Pursley I."/>
            <person name="Horton D.L."/>
            <person name="Alikhan N.-F."/>
            <person name="Baker D."/>
            <person name="Gharbi K."/>
            <person name="Hall N."/>
            <person name="Watson M."/>
            <person name="Adriaenssens E.M."/>
            <person name="Foster-Nyarko E."/>
            <person name="Jarju S."/>
            <person name="Secka A."/>
            <person name="Antonio M."/>
            <person name="Oren A."/>
            <person name="Chaudhuri R."/>
            <person name="La Ragione R.M."/>
            <person name="Hildebrand F."/>
            <person name="Pallen M.J."/>
        </authorList>
    </citation>
    <scope>NUCLEOTIDE SEQUENCE [LARGE SCALE GENOMIC DNA]</scope>
    <source>
        <strain evidence="2 3">Sa1BUA8</strain>
    </source>
</reference>